<dbReference type="Pfam" id="PF14474">
    <property type="entry name" value="RTC4"/>
    <property type="match status" value="1"/>
</dbReference>
<accession>A0AAD9EJP7</accession>
<comment type="similarity">
    <text evidence="4">Belongs to the RTC4 family.</text>
</comment>
<evidence type="ECO:0000256" key="1">
    <source>
        <dbReference type="ARBA" id="ARBA00002738"/>
    </source>
</evidence>
<feature type="compositionally biased region" description="Basic and acidic residues" evidence="8">
    <location>
        <begin position="326"/>
        <end position="351"/>
    </location>
</feature>
<feature type="region of interest" description="Disordered" evidence="8">
    <location>
        <begin position="177"/>
        <end position="441"/>
    </location>
</feature>
<evidence type="ECO:0000313" key="10">
    <source>
        <dbReference type="EMBL" id="KAK1847291.1"/>
    </source>
</evidence>
<dbReference type="EMBL" id="JAQOWY010000207">
    <property type="protein sequence ID" value="KAK1847291.1"/>
    <property type="molecule type" value="Genomic_DNA"/>
</dbReference>
<feature type="compositionally biased region" description="Basic and acidic residues" evidence="8">
    <location>
        <begin position="294"/>
        <end position="311"/>
    </location>
</feature>
<feature type="region of interest" description="Disordered" evidence="8">
    <location>
        <begin position="129"/>
        <end position="161"/>
    </location>
</feature>
<feature type="compositionally biased region" description="Polar residues" evidence="8">
    <location>
        <begin position="407"/>
        <end position="416"/>
    </location>
</feature>
<feature type="compositionally biased region" description="Basic and acidic residues" evidence="8">
    <location>
        <begin position="228"/>
        <end position="237"/>
    </location>
</feature>
<sequence>MREQHLTPKGNPLFLGPRPSFNVSLNFTTLDSDHTPVRQSIDVTTDSQLIFRLQASGTSASPIFLASTRPKPTANFGREEAAILPFLPVLASQKLALGLTTSNHFGLLRYLESGDLPLEMSRLQGHQLERRTGLARSSQTAPLLKNVGGQTRKNVKSTKPVMPAAEMTEAQVCELPQDDSDEVSEPDMPSKSQDEAPGDTQEERSSSKGKSPKVVSKPTDDPDSDADYAARKEKTDVRQTYFGTSKAGREQERNFRASQETCSGPKSFGGSQGSNSQPRGSKRSSPDTASPGPESKRGRTGRVDNGKDTAKLLKLSQTSSQRKGYGKKDKEKARIEEKRKEREREKEEAKKARQPAPEVKMPSFKSYDDDPFEKFDVKKSPKSLVNPGASFLSSPPGSPRKKFVAHSSLSPISSPQRKIKAEFKDPPASLPDPLLSSGTAPARLRDLVPSLETAPKMLKDPFAELPDSDLDDDEDESPSYSQPLETVTRCPMCGDPVDKDFLDAFSNGTRLRIHRQLQFCRQHKKKSAEDAWKTRGYPDIDWVELGCRLSDHYDFLEEIIKGGRSHYGDRLIDTVKEGKNRTLLKAEGSLTPGYYGPRGLRALSEDIIARFSSILRERAIDDRLISSRGYSSYVEAVLVPELAVKLICEDMNVEPTEARKILEDSKDIGDMINEDVEDTVDQVSDDERDTY</sequence>
<evidence type="ECO:0000256" key="3">
    <source>
        <dbReference type="ARBA" id="ARBA00004496"/>
    </source>
</evidence>
<feature type="domain" description="Restriction of telomere capping protein 4 C-terminal" evidence="9">
    <location>
        <begin position="559"/>
        <end position="675"/>
    </location>
</feature>
<comment type="function">
    <text evidence="1">May be involved in a process influencing telomere capping.</text>
</comment>
<dbReference type="PANTHER" id="PTHR41391">
    <property type="entry name" value="RESTRICTION OF TELOMERE CAPPING PROTEIN 4"/>
    <property type="match status" value="1"/>
</dbReference>
<evidence type="ECO:0000256" key="8">
    <source>
        <dbReference type="SAM" id="MobiDB-lite"/>
    </source>
</evidence>
<comment type="caution">
    <text evidence="10">The sequence shown here is derived from an EMBL/GenBank/DDBJ whole genome shotgun (WGS) entry which is preliminary data.</text>
</comment>
<feature type="compositionally biased region" description="Basic and acidic residues" evidence="8">
    <location>
        <begin position="366"/>
        <end position="379"/>
    </location>
</feature>
<dbReference type="SMART" id="SM01312">
    <property type="entry name" value="RTC4"/>
    <property type="match status" value="1"/>
</dbReference>
<feature type="compositionally biased region" description="Acidic residues" evidence="8">
    <location>
        <begin position="466"/>
        <end position="477"/>
    </location>
</feature>
<evidence type="ECO:0000313" key="11">
    <source>
        <dbReference type="Proteomes" id="UP001243330"/>
    </source>
</evidence>
<evidence type="ECO:0000256" key="7">
    <source>
        <dbReference type="ARBA" id="ARBA00023242"/>
    </source>
</evidence>
<name>A0AAD9EJP7_9PEZI</name>
<feature type="region of interest" description="Disordered" evidence="8">
    <location>
        <begin position="458"/>
        <end position="488"/>
    </location>
</feature>
<gene>
    <name evidence="10" type="ORF">CCHR01_10080</name>
</gene>
<evidence type="ECO:0000256" key="6">
    <source>
        <dbReference type="ARBA" id="ARBA00022490"/>
    </source>
</evidence>
<dbReference type="InterPro" id="IPR028094">
    <property type="entry name" value="RTC4_C"/>
</dbReference>
<feature type="compositionally biased region" description="Low complexity" evidence="8">
    <location>
        <begin position="208"/>
        <end position="217"/>
    </location>
</feature>
<evidence type="ECO:0000256" key="2">
    <source>
        <dbReference type="ARBA" id="ARBA00004123"/>
    </source>
</evidence>
<feature type="compositionally biased region" description="Acidic residues" evidence="8">
    <location>
        <begin position="672"/>
        <end position="691"/>
    </location>
</feature>
<keyword evidence="7" id="KW-0539">Nucleus</keyword>
<dbReference type="GO" id="GO:0005737">
    <property type="term" value="C:cytoplasm"/>
    <property type="evidence" value="ECO:0007669"/>
    <property type="project" value="UniProtKB-SubCell"/>
</dbReference>
<dbReference type="AlphaFoldDB" id="A0AAD9EJP7"/>
<dbReference type="PANTHER" id="PTHR41391:SF1">
    <property type="entry name" value="RESTRICTION OF TELOMERE CAPPING PROTEIN 4"/>
    <property type="match status" value="1"/>
</dbReference>
<evidence type="ECO:0000256" key="4">
    <source>
        <dbReference type="ARBA" id="ARBA00009461"/>
    </source>
</evidence>
<comment type="subcellular location">
    <subcellularLocation>
        <location evidence="3">Cytoplasm</location>
    </subcellularLocation>
    <subcellularLocation>
        <location evidence="2">Nucleus</location>
    </subcellularLocation>
</comment>
<keyword evidence="6" id="KW-0963">Cytoplasm</keyword>
<reference evidence="10" key="1">
    <citation type="submission" date="2023-01" db="EMBL/GenBank/DDBJ databases">
        <title>Colletotrichum chrysophilum M932 genome sequence.</title>
        <authorList>
            <person name="Baroncelli R."/>
        </authorList>
    </citation>
    <scope>NUCLEOTIDE SEQUENCE</scope>
    <source>
        <strain evidence="10">M932</strain>
    </source>
</reference>
<evidence type="ECO:0000259" key="9">
    <source>
        <dbReference type="SMART" id="SM01312"/>
    </source>
</evidence>
<dbReference type="Proteomes" id="UP001243330">
    <property type="component" value="Unassembled WGS sequence"/>
</dbReference>
<dbReference type="GO" id="GO:0005634">
    <property type="term" value="C:nucleus"/>
    <property type="evidence" value="ECO:0007669"/>
    <property type="project" value="UniProtKB-SubCell"/>
</dbReference>
<protein>
    <recommendedName>
        <fullName evidence="5">Restriction of telomere capping protein 4</fullName>
    </recommendedName>
</protein>
<proteinExistence type="inferred from homology"/>
<evidence type="ECO:0000256" key="5">
    <source>
        <dbReference type="ARBA" id="ARBA00015162"/>
    </source>
</evidence>
<dbReference type="InterPro" id="IPR039024">
    <property type="entry name" value="RTC4"/>
</dbReference>
<feature type="region of interest" description="Disordered" evidence="8">
    <location>
        <begin position="670"/>
        <end position="691"/>
    </location>
</feature>
<keyword evidence="11" id="KW-1185">Reference proteome</keyword>
<organism evidence="10 11">
    <name type="scientific">Colletotrichum chrysophilum</name>
    <dbReference type="NCBI Taxonomy" id="1836956"/>
    <lineage>
        <taxon>Eukaryota</taxon>
        <taxon>Fungi</taxon>
        <taxon>Dikarya</taxon>
        <taxon>Ascomycota</taxon>
        <taxon>Pezizomycotina</taxon>
        <taxon>Sordariomycetes</taxon>
        <taxon>Hypocreomycetidae</taxon>
        <taxon>Glomerellales</taxon>
        <taxon>Glomerellaceae</taxon>
        <taxon>Colletotrichum</taxon>
        <taxon>Colletotrichum gloeosporioides species complex</taxon>
    </lineage>
</organism>